<evidence type="ECO:0000313" key="2">
    <source>
        <dbReference type="Proteomes" id="UP001219525"/>
    </source>
</evidence>
<keyword evidence="2" id="KW-1185">Reference proteome</keyword>
<evidence type="ECO:0000313" key="1">
    <source>
        <dbReference type="EMBL" id="KAJ7224527.1"/>
    </source>
</evidence>
<name>A0AAD7E2E9_9AGAR</name>
<accession>A0AAD7E2E9</accession>
<dbReference type="Proteomes" id="UP001219525">
    <property type="component" value="Unassembled WGS sequence"/>
</dbReference>
<dbReference type="EMBL" id="JARJCW010000005">
    <property type="protein sequence ID" value="KAJ7224527.1"/>
    <property type="molecule type" value="Genomic_DNA"/>
</dbReference>
<protein>
    <submittedName>
        <fullName evidence="1">Uncharacterized protein</fullName>
    </submittedName>
</protein>
<proteinExistence type="predicted"/>
<comment type="caution">
    <text evidence="1">The sequence shown here is derived from an EMBL/GenBank/DDBJ whole genome shotgun (WGS) entry which is preliminary data.</text>
</comment>
<gene>
    <name evidence="1" type="ORF">GGX14DRAFT_557388</name>
</gene>
<dbReference type="AlphaFoldDB" id="A0AAD7E2E9"/>
<reference evidence="1" key="1">
    <citation type="submission" date="2023-03" db="EMBL/GenBank/DDBJ databases">
        <title>Massive genome expansion in bonnet fungi (Mycena s.s.) driven by repeated elements and novel gene families across ecological guilds.</title>
        <authorList>
            <consortium name="Lawrence Berkeley National Laboratory"/>
            <person name="Harder C.B."/>
            <person name="Miyauchi S."/>
            <person name="Viragh M."/>
            <person name="Kuo A."/>
            <person name="Thoen E."/>
            <person name="Andreopoulos B."/>
            <person name="Lu D."/>
            <person name="Skrede I."/>
            <person name="Drula E."/>
            <person name="Henrissat B."/>
            <person name="Morin E."/>
            <person name="Kohler A."/>
            <person name="Barry K."/>
            <person name="LaButti K."/>
            <person name="Morin E."/>
            <person name="Salamov A."/>
            <person name="Lipzen A."/>
            <person name="Mereny Z."/>
            <person name="Hegedus B."/>
            <person name="Baldrian P."/>
            <person name="Stursova M."/>
            <person name="Weitz H."/>
            <person name="Taylor A."/>
            <person name="Grigoriev I.V."/>
            <person name="Nagy L.G."/>
            <person name="Martin F."/>
            <person name="Kauserud H."/>
        </authorList>
    </citation>
    <scope>NUCLEOTIDE SEQUENCE</scope>
    <source>
        <strain evidence="1">9144</strain>
    </source>
</reference>
<sequence>MPVWVRIHAHSLACPRLRAVARSCPHLLCLCSLLSSSTSPVPSPALVKMLASLCALSRPRWHYPLNTAQDGFSASPRSALPAAVVVLTLPSSIIRTALTTNTIAPVAWITAQSIVRLPTCIGPPAGSHVPPGIASSTHRHTTRTGSPHVVCTAPNMATGNRCFKSVRLLIRSMLIWRQMSILSLFHRNFTL</sequence>
<organism evidence="1 2">
    <name type="scientific">Mycena pura</name>
    <dbReference type="NCBI Taxonomy" id="153505"/>
    <lineage>
        <taxon>Eukaryota</taxon>
        <taxon>Fungi</taxon>
        <taxon>Dikarya</taxon>
        <taxon>Basidiomycota</taxon>
        <taxon>Agaricomycotina</taxon>
        <taxon>Agaricomycetes</taxon>
        <taxon>Agaricomycetidae</taxon>
        <taxon>Agaricales</taxon>
        <taxon>Marasmiineae</taxon>
        <taxon>Mycenaceae</taxon>
        <taxon>Mycena</taxon>
    </lineage>
</organism>